<reference evidence="1" key="1">
    <citation type="submission" date="2018-04" db="EMBL/GenBank/DDBJ databases">
        <title>Transcriptome assembly of Sipha flava.</title>
        <authorList>
            <person name="Scully E.D."/>
            <person name="Geib S.M."/>
            <person name="Palmer N.A."/>
            <person name="Koch K."/>
            <person name="Bradshaw J."/>
            <person name="Heng-Moss T."/>
            <person name="Sarath G."/>
        </authorList>
    </citation>
    <scope>NUCLEOTIDE SEQUENCE</scope>
</reference>
<proteinExistence type="predicted"/>
<gene>
    <name evidence="1" type="ORF">g.51746</name>
</gene>
<protein>
    <submittedName>
        <fullName evidence="1">Uncharacterized protein</fullName>
    </submittedName>
</protein>
<sequence length="122" mass="14559">MQSIIEKHERLRRRNTLLTNVNTYRYAKNYFSPWRFFLKRVQCHNVVCVFVVLQMESNTKMDSGGKQYLSRFWRKMVTAFHEIRQVATGRMFSQPRAATVAKKTVTRSYIRTDARVAYRNNG</sequence>
<accession>A0A2S2QSZ8</accession>
<dbReference type="EMBL" id="GGMS01011652">
    <property type="protein sequence ID" value="MBY80855.1"/>
    <property type="molecule type" value="Transcribed_RNA"/>
</dbReference>
<organism evidence="1">
    <name type="scientific">Sipha flava</name>
    <name type="common">yellow sugarcane aphid</name>
    <dbReference type="NCBI Taxonomy" id="143950"/>
    <lineage>
        <taxon>Eukaryota</taxon>
        <taxon>Metazoa</taxon>
        <taxon>Ecdysozoa</taxon>
        <taxon>Arthropoda</taxon>
        <taxon>Hexapoda</taxon>
        <taxon>Insecta</taxon>
        <taxon>Pterygota</taxon>
        <taxon>Neoptera</taxon>
        <taxon>Paraneoptera</taxon>
        <taxon>Hemiptera</taxon>
        <taxon>Sternorrhyncha</taxon>
        <taxon>Aphidomorpha</taxon>
        <taxon>Aphidoidea</taxon>
        <taxon>Aphididae</taxon>
        <taxon>Sipha</taxon>
    </lineage>
</organism>
<dbReference type="AlphaFoldDB" id="A0A2S2QSZ8"/>
<name>A0A2S2QSZ8_9HEMI</name>
<evidence type="ECO:0000313" key="1">
    <source>
        <dbReference type="EMBL" id="MBY80855.1"/>
    </source>
</evidence>